<dbReference type="Pfam" id="PF02321">
    <property type="entry name" value="OEP"/>
    <property type="match status" value="2"/>
</dbReference>
<dbReference type="Gene3D" id="1.20.1600.10">
    <property type="entry name" value="Outer membrane efflux proteins (OEP)"/>
    <property type="match status" value="1"/>
</dbReference>
<dbReference type="GO" id="GO:0015562">
    <property type="term" value="F:efflux transmembrane transporter activity"/>
    <property type="evidence" value="ECO:0007669"/>
    <property type="project" value="InterPro"/>
</dbReference>
<evidence type="ECO:0000313" key="8">
    <source>
        <dbReference type="EMBL" id="CAJ0873177.1"/>
    </source>
</evidence>
<keyword evidence="3" id="KW-1134">Transmembrane beta strand</keyword>
<keyword evidence="6" id="KW-0998">Cell outer membrane</keyword>
<dbReference type="GO" id="GO:0009279">
    <property type="term" value="C:cell outer membrane"/>
    <property type="evidence" value="ECO:0007669"/>
    <property type="project" value="UniProtKB-SubCell"/>
</dbReference>
<feature type="coiled-coil region" evidence="7">
    <location>
        <begin position="211"/>
        <end position="238"/>
    </location>
</feature>
<keyword evidence="7" id="KW-0175">Coiled coil</keyword>
<dbReference type="EMBL" id="OY288114">
    <property type="protein sequence ID" value="CAJ0873177.1"/>
    <property type="molecule type" value="Genomic_DNA"/>
</dbReference>
<dbReference type="InterPro" id="IPR051906">
    <property type="entry name" value="TolC-like"/>
</dbReference>
<dbReference type="AlphaFoldDB" id="A0AA48M098"/>
<protein>
    <submittedName>
        <fullName evidence="8">Outer membrane efflux protein BepC</fullName>
    </submittedName>
</protein>
<evidence type="ECO:0000256" key="5">
    <source>
        <dbReference type="ARBA" id="ARBA00023136"/>
    </source>
</evidence>
<evidence type="ECO:0000256" key="7">
    <source>
        <dbReference type="SAM" id="Coils"/>
    </source>
</evidence>
<gene>
    <name evidence="8" type="primary">bepC</name>
    <name evidence="8" type="ORF">AMST5_02485</name>
</gene>
<organism evidence="8">
    <name type="scientific">freshwater sediment metagenome</name>
    <dbReference type="NCBI Taxonomy" id="556182"/>
    <lineage>
        <taxon>unclassified sequences</taxon>
        <taxon>metagenomes</taxon>
        <taxon>ecological metagenomes</taxon>
    </lineage>
</organism>
<evidence type="ECO:0000256" key="6">
    <source>
        <dbReference type="ARBA" id="ARBA00023237"/>
    </source>
</evidence>
<keyword evidence="5" id="KW-0472">Membrane</keyword>
<keyword evidence="4" id="KW-0812">Transmembrane</keyword>
<dbReference type="PANTHER" id="PTHR30026">
    <property type="entry name" value="OUTER MEMBRANE PROTEIN TOLC"/>
    <property type="match status" value="1"/>
</dbReference>
<dbReference type="SUPFAM" id="SSF56954">
    <property type="entry name" value="Outer membrane efflux proteins (OEP)"/>
    <property type="match status" value="1"/>
</dbReference>
<evidence type="ECO:0000256" key="4">
    <source>
        <dbReference type="ARBA" id="ARBA00022692"/>
    </source>
</evidence>
<evidence type="ECO:0000256" key="3">
    <source>
        <dbReference type="ARBA" id="ARBA00022452"/>
    </source>
</evidence>
<sequence>MKKPTNRNVSVAVVCAFSLLSIPRPALPATIAEALARAYSTNPELNQQRVTVRIRDEDISRAWSGLRPLARIEAGAGAQRTDLKLGFPPVRSPLTGQYVTLRNPATGQPISFPTNFTAYPRDVKLSVSQPLFDGGRTESAVLQAESNVFAARSAADLSEQSILQDAVKAYMNVLRDTAVLSLRKNYISVLKTQLDHTLQKFQEGDLTSTDVAQAEASLAQARSELAGAQAQLKNSLAVYEQIIGDPPGRLDPASSIERLLPKKVEDAILIATNTHPSLDAARHQVDAADFAVQAAWSGLAPRLSLDGQLAQQYDSLLALRDAVLATPNTRDFTAAVRLNLDVPLYQRGEEFAAIRQAKEVLGREKLNLDLQRRAVRAAVISSYGQLSTAISQTASDAIAIKAAEAALRGVREEAKVGNRTTLDVLNAQQSLLNARVNLIISQRDRVVASYAALSALGRLTAKELKLDVQLYDPTAHFERVKNKMIGVDGDD</sequence>
<proteinExistence type="predicted"/>
<name>A0AA48M098_9ZZZZ</name>
<dbReference type="PANTHER" id="PTHR30026:SF22">
    <property type="entry name" value="OUTER MEMBRANE EFFLUX PROTEIN"/>
    <property type="match status" value="1"/>
</dbReference>
<accession>A0AA48M098</accession>
<evidence type="ECO:0000256" key="1">
    <source>
        <dbReference type="ARBA" id="ARBA00004442"/>
    </source>
</evidence>
<evidence type="ECO:0000256" key="2">
    <source>
        <dbReference type="ARBA" id="ARBA00022448"/>
    </source>
</evidence>
<reference evidence="8" key="1">
    <citation type="submission" date="2023-07" db="EMBL/GenBank/DDBJ databases">
        <authorList>
            <person name="Pelsma A.J. K."/>
        </authorList>
    </citation>
    <scope>NUCLEOTIDE SEQUENCE</scope>
</reference>
<keyword evidence="2" id="KW-0813">Transport</keyword>
<dbReference type="GO" id="GO:1990281">
    <property type="term" value="C:efflux pump complex"/>
    <property type="evidence" value="ECO:0007669"/>
    <property type="project" value="TreeGrafter"/>
</dbReference>
<comment type="subcellular location">
    <subcellularLocation>
        <location evidence="1">Cell outer membrane</location>
    </subcellularLocation>
</comment>
<dbReference type="InterPro" id="IPR010130">
    <property type="entry name" value="T1SS_OMP_TolC"/>
</dbReference>
<dbReference type="GO" id="GO:0015288">
    <property type="term" value="F:porin activity"/>
    <property type="evidence" value="ECO:0007669"/>
    <property type="project" value="TreeGrafter"/>
</dbReference>
<dbReference type="InterPro" id="IPR003423">
    <property type="entry name" value="OMP_efflux"/>
</dbReference>
<dbReference type="NCBIfam" id="TIGR01844">
    <property type="entry name" value="type_I_sec_TolC"/>
    <property type="match status" value="1"/>
</dbReference>